<keyword evidence="1" id="KW-0812">Transmembrane</keyword>
<evidence type="ECO:0000313" key="3">
    <source>
        <dbReference type="EMBL" id="SDO11778.1"/>
    </source>
</evidence>
<dbReference type="InterPro" id="IPR005182">
    <property type="entry name" value="YdbS-like_PH"/>
</dbReference>
<proteinExistence type="predicted"/>
<feature type="transmembrane region" description="Helical" evidence="1">
    <location>
        <begin position="39"/>
        <end position="59"/>
    </location>
</feature>
<dbReference type="STRING" id="258515.SAMN05192585_1579"/>
<dbReference type="EMBL" id="FNID01000057">
    <property type="protein sequence ID" value="SDO11778.1"/>
    <property type="molecule type" value="Genomic_DNA"/>
</dbReference>
<sequence length="145" mass="16019">MELQKPSIRLLYAWWLALFCATLVLCCAAASLLSFSRPLWVWVTVVLLAVFSAGFIWVLPQRYRRLAYGVKGSLVMVRCGIIGVREKYILVENIRFASMDATLPLAAFGLATATLRTAGATLRIPGLDADAQKRLKAQLSPSFGR</sequence>
<dbReference type="Pfam" id="PF03703">
    <property type="entry name" value="bPH_2"/>
    <property type="match status" value="1"/>
</dbReference>
<organism evidence="3 4">
    <name type="scientific">Acetanaerobacterium elongatum</name>
    <dbReference type="NCBI Taxonomy" id="258515"/>
    <lineage>
        <taxon>Bacteria</taxon>
        <taxon>Bacillati</taxon>
        <taxon>Bacillota</taxon>
        <taxon>Clostridia</taxon>
        <taxon>Eubacteriales</taxon>
        <taxon>Oscillospiraceae</taxon>
        <taxon>Acetanaerobacterium</taxon>
    </lineage>
</organism>
<evidence type="ECO:0000259" key="2">
    <source>
        <dbReference type="Pfam" id="PF03703"/>
    </source>
</evidence>
<gene>
    <name evidence="3" type="ORF">SAMN05192585_1579</name>
</gene>
<keyword evidence="1" id="KW-1133">Transmembrane helix</keyword>
<evidence type="ECO:0000256" key="1">
    <source>
        <dbReference type="SAM" id="Phobius"/>
    </source>
</evidence>
<dbReference type="RefSeq" id="WP_092643629.1">
    <property type="nucleotide sequence ID" value="NZ_FNID01000057.1"/>
</dbReference>
<protein>
    <submittedName>
        <fullName evidence="3">Membrane protein YdbS, contains bPH2 (Pleckstrin homology) domain</fullName>
    </submittedName>
</protein>
<feature type="domain" description="YdbS-like PH" evidence="2">
    <location>
        <begin position="63"/>
        <end position="138"/>
    </location>
</feature>
<reference evidence="3 4" key="1">
    <citation type="submission" date="2016-10" db="EMBL/GenBank/DDBJ databases">
        <authorList>
            <person name="de Groot N.N."/>
        </authorList>
    </citation>
    <scope>NUCLEOTIDE SEQUENCE [LARGE SCALE GENOMIC DNA]</scope>
    <source>
        <strain evidence="3 4">CGMCC 1.5012</strain>
    </source>
</reference>
<feature type="transmembrane region" description="Helical" evidence="1">
    <location>
        <begin position="12"/>
        <end position="33"/>
    </location>
</feature>
<dbReference type="AlphaFoldDB" id="A0A1H0GY46"/>
<accession>A0A1H0GY46</accession>
<name>A0A1H0GY46_9FIRM</name>
<evidence type="ECO:0000313" key="4">
    <source>
        <dbReference type="Proteomes" id="UP000199182"/>
    </source>
</evidence>
<keyword evidence="1" id="KW-0472">Membrane</keyword>
<dbReference type="Proteomes" id="UP000199182">
    <property type="component" value="Unassembled WGS sequence"/>
</dbReference>
<keyword evidence="4" id="KW-1185">Reference proteome</keyword>